<name>A0ABT3G0H1_9BACT</name>
<evidence type="ECO:0000313" key="3">
    <source>
        <dbReference type="Proteomes" id="UP001165653"/>
    </source>
</evidence>
<organism evidence="2 3">
    <name type="scientific">Luteolibacter rhizosphaerae</name>
    <dbReference type="NCBI Taxonomy" id="2989719"/>
    <lineage>
        <taxon>Bacteria</taxon>
        <taxon>Pseudomonadati</taxon>
        <taxon>Verrucomicrobiota</taxon>
        <taxon>Verrucomicrobiia</taxon>
        <taxon>Verrucomicrobiales</taxon>
        <taxon>Verrucomicrobiaceae</taxon>
        <taxon>Luteolibacter</taxon>
    </lineage>
</organism>
<dbReference type="EMBL" id="JAPDDR010000002">
    <property type="protein sequence ID" value="MCW1913089.1"/>
    <property type="molecule type" value="Genomic_DNA"/>
</dbReference>
<protein>
    <submittedName>
        <fullName evidence="2">Uncharacterized protein</fullName>
    </submittedName>
</protein>
<dbReference type="Proteomes" id="UP001165653">
    <property type="component" value="Unassembled WGS sequence"/>
</dbReference>
<feature type="compositionally biased region" description="Gly residues" evidence="1">
    <location>
        <begin position="81"/>
        <end position="95"/>
    </location>
</feature>
<gene>
    <name evidence="2" type="ORF">OJ996_05870</name>
</gene>
<evidence type="ECO:0000256" key="1">
    <source>
        <dbReference type="SAM" id="MobiDB-lite"/>
    </source>
</evidence>
<proteinExistence type="predicted"/>
<reference evidence="2" key="1">
    <citation type="submission" date="2022-10" db="EMBL/GenBank/DDBJ databases">
        <title>Luteolibacter sp. GHJ8, whole genome shotgun sequencing project.</title>
        <authorList>
            <person name="Zhao G."/>
            <person name="Shen L."/>
        </authorList>
    </citation>
    <scope>NUCLEOTIDE SEQUENCE</scope>
    <source>
        <strain evidence="2">GHJ8</strain>
    </source>
</reference>
<comment type="caution">
    <text evidence="2">The sequence shown here is derived from an EMBL/GenBank/DDBJ whole genome shotgun (WGS) entry which is preliminary data.</text>
</comment>
<dbReference type="RefSeq" id="WP_264512172.1">
    <property type="nucleotide sequence ID" value="NZ_JAPDDR010000002.1"/>
</dbReference>
<sequence>MVFGDFDTGVENRVDEHGCSLADLFAALEPESGWKNHGKFVSSAVKLVKRLLREDTINKQEAQALRSGAARSNVGKKTPGNGNGNGNDNGNGNGR</sequence>
<feature type="region of interest" description="Disordered" evidence="1">
    <location>
        <begin position="62"/>
        <end position="95"/>
    </location>
</feature>
<accession>A0ABT3G0H1</accession>
<keyword evidence="3" id="KW-1185">Reference proteome</keyword>
<evidence type="ECO:0000313" key="2">
    <source>
        <dbReference type="EMBL" id="MCW1913089.1"/>
    </source>
</evidence>